<accession>A0A937CKE8</accession>
<protein>
    <submittedName>
        <fullName evidence="3">Toxic anion resistance protein</fullName>
    </submittedName>
</protein>
<reference evidence="3" key="1">
    <citation type="submission" date="2021-01" db="EMBL/GenBank/DDBJ databases">
        <title>Rhizobium sp. strain KVB221 16S ribosomal RNA gene Genome sequencing and assembly.</title>
        <authorList>
            <person name="Kang M."/>
        </authorList>
    </citation>
    <scope>NUCLEOTIDE SEQUENCE</scope>
    <source>
        <strain evidence="3">KVB221</strain>
    </source>
</reference>
<dbReference type="InterPro" id="IPR008863">
    <property type="entry name" value="Toxic_anion-R_TelA"/>
</dbReference>
<dbReference type="AlphaFoldDB" id="A0A937CKE8"/>
<sequence length="358" mass="39870">MKSQHPSMVEEVRNEIDAERERRISALATEIDFFSPKTILEFGAKAAERGNHYTDDMLGKARAGDLDDTGRKLGEIVAAAQAFDLNSFDNPWGRIPVIGFALKSLMMSKERVMARFETVKAQVDKLVATVESTAGQLQRRDADFQAMYSGVREEYENLGLHIEAITRRMAELDQSLAGLDSKRNDMATLEEIGVLEAARKTLSKRADDLRVLQHSAMQTLPMVRVLQSNNLAIIDKFTTIRSLTLPAWKRAFLLALSLNEQKEAVGLADTIDDATNAMLTRNAELLKQNSIAVAKSNQRLVIDVSTLKSVHDNILETLREVRRIHVDGEVSRSQALSEIGRLRAEMIEGVKAIGAEPR</sequence>
<proteinExistence type="inferred from homology"/>
<evidence type="ECO:0000256" key="2">
    <source>
        <dbReference type="PIRNR" id="PIRNR026508"/>
    </source>
</evidence>
<dbReference type="Proteomes" id="UP000633219">
    <property type="component" value="Unassembled WGS sequence"/>
</dbReference>
<dbReference type="EMBL" id="JAEQNC010000004">
    <property type="protein sequence ID" value="MBL0372065.1"/>
    <property type="molecule type" value="Genomic_DNA"/>
</dbReference>
<evidence type="ECO:0000313" key="4">
    <source>
        <dbReference type="Proteomes" id="UP000633219"/>
    </source>
</evidence>
<evidence type="ECO:0000313" key="3">
    <source>
        <dbReference type="EMBL" id="MBL0372065.1"/>
    </source>
</evidence>
<gene>
    <name evidence="3" type="ORF">JJB09_08495</name>
</gene>
<evidence type="ECO:0000256" key="1">
    <source>
        <dbReference type="ARBA" id="ARBA00005541"/>
    </source>
</evidence>
<dbReference type="PIRSF" id="PIRSF026508">
    <property type="entry name" value="TelA"/>
    <property type="match status" value="1"/>
</dbReference>
<keyword evidence="4" id="KW-1185">Reference proteome</keyword>
<dbReference type="Pfam" id="PF05816">
    <property type="entry name" value="TelA"/>
    <property type="match status" value="1"/>
</dbReference>
<name>A0A937CKE8_9HYPH</name>
<dbReference type="PANTHER" id="PTHR38432">
    <property type="entry name" value="TELA-LIKE PROTEIN SAOUHSC_01408"/>
    <property type="match status" value="1"/>
</dbReference>
<dbReference type="PANTHER" id="PTHR38432:SF1">
    <property type="entry name" value="TELA-LIKE PROTEIN SAOUHSC_01408"/>
    <property type="match status" value="1"/>
</dbReference>
<comment type="caution">
    <text evidence="3">The sequence shown here is derived from an EMBL/GenBank/DDBJ whole genome shotgun (WGS) entry which is preliminary data.</text>
</comment>
<organism evidence="3 4">
    <name type="scientific">Rhizobium setariae</name>
    <dbReference type="NCBI Taxonomy" id="2801340"/>
    <lineage>
        <taxon>Bacteria</taxon>
        <taxon>Pseudomonadati</taxon>
        <taxon>Pseudomonadota</taxon>
        <taxon>Alphaproteobacteria</taxon>
        <taxon>Hyphomicrobiales</taxon>
        <taxon>Rhizobiaceae</taxon>
        <taxon>Rhizobium/Agrobacterium group</taxon>
        <taxon>Rhizobium</taxon>
    </lineage>
</organism>
<comment type="similarity">
    <text evidence="1 2">Belongs to the TelA family.</text>
</comment>